<gene>
    <name evidence="1" type="ORF">SAMN05216464_10467</name>
</gene>
<protein>
    <recommendedName>
        <fullName evidence="3">Fibronectin type-III domain-containing protein</fullName>
    </recommendedName>
</protein>
<evidence type="ECO:0000313" key="1">
    <source>
        <dbReference type="EMBL" id="SDE13252.1"/>
    </source>
</evidence>
<dbReference type="PROSITE" id="PS51257">
    <property type="entry name" value="PROKAR_LIPOPROTEIN"/>
    <property type="match status" value="1"/>
</dbReference>
<dbReference type="AlphaFoldDB" id="A0A1G7AEL2"/>
<evidence type="ECO:0000313" key="2">
    <source>
        <dbReference type="Proteomes" id="UP000199072"/>
    </source>
</evidence>
<keyword evidence="2" id="KW-1185">Reference proteome</keyword>
<evidence type="ECO:0008006" key="3">
    <source>
        <dbReference type="Google" id="ProtNLM"/>
    </source>
</evidence>
<dbReference type="RefSeq" id="WP_091148985.1">
    <property type="nucleotide sequence ID" value="NZ_FNAI01000004.1"/>
</dbReference>
<dbReference type="EMBL" id="FNAI01000004">
    <property type="protein sequence ID" value="SDE13252.1"/>
    <property type="molecule type" value="Genomic_DNA"/>
</dbReference>
<reference evidence="1 2" key="1">
    <citation type="submission" date="2016-10" db="EMBL/GenBank/DDBJ databases">
        <authorList>
            <person name="de Groot N.N."/>
        </authorList>
    </citation>
    <scope>NUCLEOTIDE SEQUENCE [LARGE SCALE GENOMIC DNA]</scope>
    <source>
        <strain evidence="1 2">47C3B</strain>
    </source>
</reference>
<dbReference type="OrthoDB" id="789771at2"/>
<dbReference type="STRING" id="1391627.SAMN05216464_10467"/>
<proteinExistence type="predicted"/>
<dbReference type="Proteomes" id="UP000199072">
    <property type="component" value="Unassembled WGS sequence"/>
</dbReference>
<accession>A0A1G7AEL2</accession>
<name>A0A1G7AEL2_9SPHI</name>
<dbReference type="Gene3D" id="2.60.40.10">
    <property type="entry name" value="Immunoglobulins"/>
    <property type="match status" value="1"/>
</dbReference>
<organism evidence="1 2">
    <name type="scientific">Mucilaginibacter pineti</name>
    <dbReference type="NCBI Taxonomy" id="1391627"/>
    <lineage>
        <taxon>Bacteria</taxon>
        <taxon>Pseudomonadati</taxon>
        <taxon>Bacteroidota</taxon>
        <taxon>Sphingobacteriia</taxon>
        <taxon>Sphingobacteriales</taxon>
        <taxon>Sphingobacteriaceae</taxon>
        <taxon>Mucilaginibacter</taxon>
    </lineage>
</organism>
<sequence>MRKLLTIIAISIIAAGCGKGSKTDTTPPAPAPAKASLLFPAKDEVCNQGTVISATKNKVVFKWSSADNADSYSIIIKNLLTGVSDTETATKNQLEVTLDRTVPYSWYVVSQSSKNTTTVQSDTWKFYNSGPGVTTYAPFPAEAVSPLNGVTVAADPGLVYSASWKANDVDNDIVNYDFYLGTSASPLLFASAVTDPFVKGFPVKKGTIYYWRVVTRDAKGNTSYSDIFQFKVSL</sequence>
<dbReference type="InterPro" id="IPR013783">
    <property type="entry name" value="Ig-like_fold"/>
</dbReference>